<dbReference type="RefSeq" id="WP_146534836.1">
    <property type="nucleotide sequence ID" value="NZ_SJPX01000003.1"/>
</dbReference>
<dbReference type="EMBL" id="SJPX01000003">
    <property type="protein sequence ID" value="TWU51490.1"/>
    <property type="molecule type" value="Genomic_DNA"/>
</dbReference>
<dbReference type="AlphaFoldDB" id="A0A5C6ET23"/>
<protein>
    <submittedName>
        <fullName evidence="1">Uncharacterized protein</fullName>
    </submittedName>
</protein>
<name>A0A5C6ET23_9BACT</name>
<dbReference type="Proteomes" id="UP000317977">
    <property type="component" value="Unassembled WGS sequence"/>
</dbReference>
<organism evidence="1 2">
    <name type="scientific">Rubripirellula reticaptiva</name>
    <dbReference type="NCBI Taxonomy" id="2528013"/>
    <lineage>
        <taxon>Bacteria</taxon>
        <taxon>Pseudomonadati</taxon>
        <taxon>Planctomycetota</taxon>
        <taxon>Planctomycetia</taxon>
        <taxon>Pirellulales</taxon>
        <taxon>Pirellulaceae</taxon>
        <taxon>Rubripirellula</taxon>
    </lineage>
</organism>
<gene>
    <name evidence="1" type="ORF">Poly59_30820</name>
</gene>
<evidence type="ECO:0000313" key="2">
    <source>
        <dbReference type="Proteomes" id="UP000317977"/>
    </source>
</evidence>
<reference evidence="1 2" key="1">
    <citation type="submission" date="2019-02" db="EMBL/GenBank/DDBJ databases">
        <title>Deep-cultivation of Planctomycetes and their phenomic and genomic characterization uncovers novel biology.</title>
        <authorList>
            <person name="Wiegand S."/>
            <person name="Jogler M."/>
            <person name="Boedeker C."/>
            <person name="Pinto D."/>
            <person name="Vollmers J."/>
            <person name="Rivas-Marin E."/>
            <person name="Kohn T."/>
            <person name="Peeters S.H."/>
            <person name="Heuer A."/>
            <person name="Rast P."/>
            <person name="Oberbeckmann S."/>
            <person name="Bunk B."/>
            <person name="Jeske O."/>
            <person name="Meyerdierks A."/>
            <person name="Storesund J.E."/>
            <person name="Kallscheuer N."/>
            <person name="Luecker S."/>
            <person name="Lage O.M."/>
            <person name="Pohl T."/>
            <person name="Merkel B.J."/>
            <person name="Hornburger P."/>
            <person name="Mueller R.-W."/>
            <person name="Bruemmer F."/>
            <person name="Labrenz M."/>
            <person name="Spormann A.M."/>
            <person name="Op Den Camp H."/>
            <person name="Overmann J."/>
            <person name="Amann R."/>
            <person name="Jetten M.S.M."/>
            <person name="Mascher T."/>
            <person name="Medema M.H."/>
            <person name="Devos D.P."/>
            <person name="Kaster A.-K."/>
            <person name="Ovreas L."/>
            <person name="Rohde M."/>
            <person name="Galperin M.Y."/>
            <person name="Jogler C."/>
        </authorList>
    </citation>
    <scope>NUCLEOTIDE SEQUENCE [LARGE SCALE GENOMIC DNA]</scope>
    <source>
        <strain evidence="1 2">Poly59</strain>
    </source>
</reference>
<accession>A0A5C6ET23</accession>
<comment type="caution">
    <text evidence="1">The sequence shown here is derived from an EMBL/GenBank/DDBJ whole genome shotgun (WGS) entry which is preliminary data.</text>
</comment>
<evidence type="ECO:0000313" key="1">
    <source>
        <dbReference type="EMBL" id="TWU51490.1"/>
    </source>
</evidence>
<proteinExistence type="predicted"/>
<keyword evidence="2" id="KW-1185">Reference proteome</keyword>
<sequence>MSKCTDPHNADFSTIKGHDFRVANSFALSESDLRSVWDRLLNCKPTGEYKPKRVSADLAIQFFAGDDWLGAAEIKWANNSLLVLLRDYFSVPIFDADSEDAQAIKRDFDQRLL</sequence>